<protein>
    <submittedName>
        <fullName evidence="1">Uncharacterized protein</fullName>
    </submittedName>
</protein>
<dbReference type="PATRIC" id="fig|1179773.3.peg.7967"/>
<gene>
    <name evidence="1" type="ordered locus">BN6_78910</name>
</gene>
<organism evidence="1 2">
    <name type="scientific">Saccharothrix espanaensis (strain ATCC 51144 / DSM 44229 / JCM 9112 / NBRC 15066 / NRRL 15764)</name>
    <dbReference type="NCBI Taxonomy" id="1179773"/>
    <lineage>
        <taxon>Bacteria</taxon>
        <taxon>Bacillati</taxon>
        <taxon>Actinomycetota</taxon>
        <taxon>Actinomycetes</taxon>
        <taxon>Pseudonocardiales</taxon>
        <taxon>Pseudonocardiaceae</taxon>
        <taxon>Saccharothrix</taxon>
    </lineage>
</organism>
<sequence>MSAIEVLPGPHALTGERALRHAARWTDALRGVASVRHLPAPDTPADHDLRLLAGMLGGDRLLDLPVPLPLPDTSAIRADADRMLARYGRDGDGARHAHIGDDTLAEVRGWDLPALVATATGLRVSPRLRLYFARDDVDGVGFRLDSRRFGDLRLVVPLDPAGTTLIAGPGGVRGYRGPVLFDGVCVPHGRAPDTSARTLNIGLRRLGPHRSPDSAGLHRMRCASS</sequence>
<reference evidence="1 2" key="1">
    <citation type="journal article" date="2012" name="BMC Genomics">
        <title>Complete genome sequence of Saccharothrix espanaensis DSM 44229T and comparison to the other completely sequenced Pseudonocardiaceae.</title>
        <authorList>
            <person name="Strobel T."/>
            <person name="Al-Dilaimi A."/>
            <person name="Blom J."/>
            <person name="Gessner A."/>
            <person name="Kalinowski J."/>
            <person name="Luzhetska M."/>
            <person name="Puhler A."/>
            <person name="Szczepanowski R."/>
            <person name="Bechthold A."/>
            <person name="Ruckert C."/>
        </authorList>
    </citation>
    <scope>NUCLEOTIDE SEQUENCE [LARGE SCALE GENOMIC DNA]</scope>
    <source>
        <strain evidence="2">ATCC 51144 / DSM 44229 / JCM 9112 / NBRC 15066 / NRRL 15764</strain>
    </source>
</reference>
<dbReference type="OrthoDB" id="9785768at2"/>
<proteinExistence type="predicted"/>
<evidence type="ECO:0000313" key="2">
    <source>
        <dbReference type="Proteomes" id="UP000006281"/>
    </source>
</evidence>
<name>K0KED4_SACES</name>
<dbReference type="HOGENOM" id="CLU_1229159_0_0_11"/>
<dbReference type="EMBL" id="HE804045">
    <property type="protein sequence ID" value="CCH35109.1"/>
    <property type="molecule type" value="Genomic_DNA"/>
</dbReference>
<keyword evidence="2" id="KW-1185">Reference proteome</keyword>
<dbReference type="eggNOG" id="ENOG503221S">
    <property type="taxonomic scope" value="Bacteria"/>
</dbReference>
<dbReference type="BioCyc" id="SESP1179773:BN6_RS38170-MONOMER"/>
<dbReference type="Proteomes" id="UP000006281">
    <property type="component" value="Chromosome"/>
</dbReference>
<dbReference type="KEGG" id="sesp:BN6_78910"/>
<accession>K0KED4</accession>
<dbReference type="AlphaFoldDB" id="K0KED4"/>
<dbReference type="RefSeq" id="WP_015105218.1">
    <property type="nucleotide sequence ID" value="NC_019673.1"/>
</dbReference>
<evidence type="ECO:0000313" key="1">
    <source>
        <dbReference type="EMBL" id="CCH35109.1"/>
    </source>
</evidence>